<organism evidence="4 5">
    <name type="scientific">Evansella tamaricis</name>
    <dbReference type="NCBI Taxonomy" id="2069301"/>
    <lineage>
        <taxon>Bacteria</taxon>
        <taxon>Bacillati</taxon>
        <taxon>Bacillota</taxon>
        <taxon>Bacilli</taxon>
        <taxon>Bacillales</taxon>
        <taxon>Bacillaceae</taxon>
        <taxon>Evansella</taxon>
    </lineage>
</organism>
<sequence length="285" mass="32036">MQGWLEVVLRSLVAVIILLFLSRTFIRKSMAQVTYFEFVSGIVIGAILAIGSIHLQVPIAYPIMGLIIWAVVSYGLGWLSIKSQTVRNFVQGRGIPLIKDGKVLEDNLKKERYSTDELLKQLRSKNAFQVADVEFAVLETSGDVSVLLKKDYQPVTPKDIQLKVAPIKEPETVIMDGKVLDEPLATIGKNRQWLETELEKQGAAIENVYLGQVDSYGQLTIDLFDDKLKVPSPQEKPLLYATMKKCQADLELFALSTDNQEAKQMYTEHSKQMEAAIQRVSHLLK</sequence>
<feature type="domain" description="YetF-like N-terminal transmembrane" evidence="3">
    <location>
        <begin position="5"/>
        <end position="76"/>
    </location>
</feature>
<gene>
    <name evidence="4" type="ORF">KS419_06770</name>
</gene>
<reference evidence="4 5" key="1">
    <citation type="submission" date="2021-06" db="EMBL/GenBank/DDBJ databases">
        <title>Bacillus sp. RD4P76, an endophyte from a halophyte.</title>
        <authorList>
            <person name="Sun J.-Q."/>
        </authorList>
    </citation>
    <scope>NUCLEOTIDE SEQUENCE [LARGE SCALE GENOMIC DNA]</scope>
    <source>
        <strain evidence="4 5">CGMCC 1.15917</strain>
    </source>
</reference>
<dbReference type="PANTHER" id="PTHR34582:SF7">
    <property type="entry name" value="UPF0702 TRANSMEMBRANE PROTEIN YDFS"/>
    <property type="match status" value="1"/>
</dbReference>
<dbReference type="Proteomes" id="UP000784880">
    <property type="component" value="Unassembled WGS sequence"/>
</dbReference>
<keyword evidence="1" id="KW-0472">Membrane</keyword>
<keyword evidence="1" id="KW-1133">Transmembrane helix</keyword>
<feature type="transmembrane region" description="Helical" evidence="1">
    <location>
        <begin position="7"/>
        <end position="26"/>
    </location>
</feature>
<proteinExistence type="predicted"/>
<evidence type="ECO:0000259" key="2">
    <source>
        <dbReference type="Pfam" id="PF04239"/>
    </source>
</evidence>
<accession>A0ABS6JCY7</accession>
<name>A0ABS6JCY7_9BACI</name>
<protein>
    <submittedName>
        <fullName evidence="4">DUF421 domain-containing protein</fullName>
    </submittedName>
</protein>
<feature type="transmembrane region" description="Helical" evidence="1">
    <location>
        <begin position="59"/>
        <end position="79"/>
    </location>
</feature>
<dbReference type="Pfam" id="PF20730">
    <property type="entry name" value="YetF_N"/>
    <property type="match status" value="1"/>
</dbReference>
<evidence type="ECO:0000313" key="5">
    <source>
        <dbReference type="Proteomes" id="UP000784880"/>
    </source>
</evidence>
<dbReference type="InterPro" id="IPR012452">
    <property type="entry name" value="DUF1657"/>
</dbReference>
<dbReference type="InterPro" id="IPR048454">
    <property type="entry name" value="YetF_N"/>
</dbReference>
<evidence type="ECO:0000256" key="1">
    <source>
        <dbReference type="SAM" id="Phobius"/>
    </source>
</evidence>
<dbReference type="PANTHER" id="PTHR34582">
    <property type="entry name" value="UPF0702 TRANSMEMBRANE PROTEIN YCAP"/>
    <property type="match status" value="1"/>
</dbReference>
<evidence type="ECO:0000259" key="3">
    <source>
        <dbReference type="Pfam" id="PF20730"/>
    </source>
</evidence>
<comment type="caution">
    <text evidence="4">The sequence shown here is derived from an EMBL/GenBank/DDBJ whole genome shotgun (WGS) entry which is preliminary data.</text>
</comment>
<keyword evidence="1" id="KW-0812">Transmembrane</keyword>
<keyword evidence="5" id="KW-1185">Reference proteome</keyword>
<feature type="transmembrane region" description="Helical" evidence="1">
    <location>
        <begin position="33"/>
        <end position="53"/>
    </location>
</feature>
<dbReference type="Pfam" id="PF07870">
    <property type="entry name" value="DUF1657"/>
    <property type="match status" value="1"/>
</dbReference>
<dbReference type="EMBL" id="JAHQCS010000072">
    <property type="protein sequence ID" value="MBU9711431.1"/>
    <property type="molecule type" value="Genomic_DNA"/>
</dbReference>
<dbReference type="RefSeq" id="WP_217065313.1">
    <property type="nucleotide sequence ID" value="NZ_JAHQCS010000072.1"/>
</dbReference>
<dbReference type="Pfam" id="PF04239">
    <property type="entry name" value="DUF421"/>
    <property type="match status" value="1"/>
</dbReference>
<evidence type="ECO:0000313" key="4">
    <source>
        <dbReference type="EMBL" id="MBU9711431.1"/>
    </source>
</evidence>
<dbReference type="InterPro" id="IPR007353">
    <property type="entry name" value="DUF421"/>
</dbReference>
<feature type="domain" description="YetF C-terminal" evidence="2">
    <location>
        <begin position="82"/>
        <end position="214"/>
    </location>
</feature>